<sequence>MVAGFRRDVACNVSKPKNAWFPRLVLAFARNAKSRLRLPGGLKPALRPPSGVNTGSVKPLGRGFCRFRRGLV</sequence>
<dbReference type="AlphaFoldDB" id="G9ZGD5"/>
<comment type="caution">
    <text evidence="1">The sequence shown here is derived from an EMBL/GenBank/DDBJ whole genome shotgun (WGS) entry which is preliminary data.</text>
</comment>
<reference evidence="1 2" key="1">
    <citation type="submission" date="2011-08" db="EMBL/GenBank/DDBJ databases">
        <authorList>
            <person name="Weinstock G."/>
            <person name="Sodergren E."/>
            <person name="Clifton S."/>
            <person name="Fulton L."/>
            <person name="Fulton B."/>
            <person name="Courtney L."/>
            <person name="Fronick C."/>
            <person name="Harrison M."/>
            <person name="Strong C."/>
            <person name="Farmer C."/>
            <person name="Delahaunty K."/>
            <person name="Markovic C."/>
            <person name="Hall O."/>
            <person name="Minx P."/>
            <person name="Tomlinson C."/>
            <person name="Mitreva M."/>
            <person name="Hou S."/>
            <person name="Chen J."/>
            <person name="Wollam A."/>
            <person name="Pepin K.H."/>
            <person name="Johnson M."/>
            <person name="Bhonagiri V."/>
            <person name="Zhang X."/>
            <person name="Suruliraj S."/>
            <person name="Warren W."/>
            <person name="Chinwalla A."/>
            <person name="Mardis E.R."/>
            <person name="Wilson R.K."/>
        </authorList>
    </citation>
    <scope>NUCLEOTIDE SEQUENCE [LARGE SCALE GENOMIC DNA]</scope>
    <source>
        <strain evidence="1 2">F0432</strain>
    </source>
</reference>
<name>G9ZGD5_9GAMM</name>
<dbReference type="Proteomes" id="UP000004750">
    <property type="component" value="Unassembled WGS sequence"/>
</dbReference>
<evidence type="ECO:0000313" key="2">
    <source>
        <dbReference type="Proteomes" id="UP000004750"/>
    </source>
</evidence>
<dbReference type="STRING" id="797473.HMPREF9080_01838"/>
<dbReference type="EMBL" id="AGCM01000105">
    <property type="protein sequence ID" value="EHM53311.1"/>
    <property type="molecule type" value="Genomic_DNA"/>
</dbReference>
<accession>G9ZGD5</accession>
<evidence type="ECO:0000313" key="1">
    <source>
        <dbReference type="EMBL" id="EHM53311.1"/>
    </source>
</evidence>
<proteinExistence type="predicted"/>
<gene>
    <name evidence="1" type="ORF">HMPREF9080_01838</name>
</gene>
<organism evidence="1 2">
    <name type="scientific">Cardiobacterium valvarum F0432</name>
    <dbReference type="NCBI Taxonomy" id="797473"/>
    <lineage>
        <taxon>Bacteria</taxon>
        <taxon>Pseudomonadati</taxon>
        <taxon>Pseudomonadota</taxon>
        <taxon>Gammaproteobacteria</taxon>
        <taxon>Cardiobacteriales</taxon>
        <taxon>Cardiobacteriaceae</taxon>
        <taxon>Cardiobacterium</taxon>
    </lineage>
</organism>
<dbReference type="HOGENOM" id="CLU_2714969_0_0_6"/>
<protein>
    <submittedName>
        <fullName evidence="1">Uncharacterized protein</fullName>
    </submittedName>
</protein>